<sequence length="268" mass="27658">MPDGHPGPFEAVGFVLQDASHGPQLCVGGTATSLPPLCGGPDVIGFDFSSQPADSHEAVGESRYGSFVLTGVPRGEAIELTAPARPADPADLEQESAPEPSFASPCPEPLGGWKPLDPARATEEAQQAASAKARAVPGFGLVWIDQSMVTPEEVAAEAVNDPLRYVLNVSTTGDLAEMESVVRSVWGGALCVSAAAHSEAELTAARDALDQADRSGAGSALLDLQVDPLAGQVTATALLARESDQRRLDERFGSGVVRLSSLLRPPAG</sequence>
<proteinExistence type="predicted"/>
<dbReference type="AlphaFoldDB" id="A0A7Y9J0X3"/>
<evidence type="ECO:0000256" key="1">
    <source>
        <dbReference type="SAM" id="MobiDB-lite"/>
    </source>
</evidence>
<evidence type="ECO:0000313" key="3">
    <source>
        <dbReference type="Proteomes" id="UP000521922"/>
    </source>
</evidence>
<accession>A0A7Y9J0X3</accession>
<dbReference type="EMBL" id="JACCBB010000001">
    <property type="protein sequence ID" value="NYD22614.1"/>
    <property type="molecule type" value="Genomic_DNA"/>
</dbReference>
<gene>
    <name evidence="2" type="ORF">BJ968_002154</name>
</gene>
<dbReference type="Proteomes" id="UP000521922">
    <property type="component" value="Unassembled WGS sequence"/>
</dbReference>
<organism evidence="2 3">
    <name type="scientific">Kineococcus aurantiacus</name>
    <dbReference type="NCBI Taxonomy" id="37633"/>
    <lineage>
        <taxon>Bacteria</taxon>
        <taxon>Bacillati</taxon>
        <taxon>Actinomycetota</taxon>
        <taxon>Actinomycetes</taxon>
        <taxon>Kineosporiales</taxon>
        <taxon>Kineosporiaceae</taxon>
        <taxon>Kineococcus</taxon>
    </lineage>
</organism>
<feature type="region of interest" description="Disordered" evidence="1">
    <location>
        <begin position="86"/>
        <end position="128"/>
    </location>
</feature>
<reference evidence="2 3" key="1">
    <citation type="submission" date="2020-07" db="EMBL/GenBank/DDBJ databases">
        <title>Sequencing the genomes of 1000 actinobacteria strains.</title>
        <authorList>
            <person name="Klenk H.-P."/>
        </authorList>
    </citation>
    <scope>NUCLEOTIDE SEQUENCE [LARGE SCALE GENOMIC DNA]</scope>
    <source>
        <strain evidence="2 3">DSM 7487</strain>
    </source>
</reference>
<protein>
    <submittedName>
        <fullName evidence="2">Uncharacterized protein</fullName>
    </submittedName>
</protein>
<keyword evidence="3" id="KW-1185">Reference proteome</keyword>
<name>A0A7Y9J0X3_9ACTN</name>
<dbReference type="RefSeq" id="WP_179751716.1">
    <property type="nucleotide sequence ID" value="NZ_BAAAGN010000018.1"/>
</dbReference>
<comment type="caution">
    <text evidence="2">The sequence shown here is derived from an EMBL/GenBank/DDBJ whole genome shotgun (WGS) entry which is preliminary data.</text>
</comment>
<evidence type="ECO:0000313" key="2">
    <source>
        <dbReference type="EMBL" id="NYD22614.1"/>
    </source>
</evidence>